<organism evidence="2 3">
    <name type="scientific">Artemisia annua</name>
    <name type="common">Sweet wormwood</name>
    <dbReference type="NCBI Taxonomy" id="35608"/>
    <lineage>
        <taxon>Eukaryota</taxon>
        <taxon>Viridiplantae</taxon>
        <taxon>Streptophyta</taxon>
        <taxon>Embryophyta</taxon>
        <taxon>Tracheophyta</taxon>
        <taxon>Spermatophyta</taxon>
        <taxon>Magnoliopsida</taxon>
        <taxon>eudicotyledons</taxon>
        <taxon>Gunneridae</taxon>
        <taxon>Pentapetalae</taxon>
        <taxon>asterids</taxon>
        <taxon>campanulids</taxon>
        <taxon>Asterales</taxon>
        <taxon>Asteraceae</taxon>
        <taxon>Asteroideae</taxon>
        <taxon>Anthemideae</taxon>
        <taxon>Artemisiinae</taxon>
        <taxon>Artemisia</taxon>
    </lineage>
</organism>
<feature type="compositionally biased region" description="Basic and acidic residues" evidence="1">
    <location>
        <begin position="537"/>
        <end position="550"/>
    </location>
</feature>
<proteinExistence type="predicted"/>
<evidence type="ECO:0000313" key="2">
    <source>
        <dbReference type="EMBL" id="PWA99167.1"/>
    </source>
</evidence>
<feature type="region of interest" description="Disordered" evidence="1">
    <location>
        <begin position="290"/>
        <end position="360"/>
    </location>
</feature>
<dbReference type="EMBL" id="PKPP01000032">
    <property type="protein sequence ID" value="PWA99167.1"/>
    <property type="molecule type" value="Genomic_DNA"/>
</dbReference>
<comment type="caution">
    <text evidence="2">The sequence shown here is derived from an EMBL/GenBank/DDBJ whole genome shotgun (WGS) entry which is preliminary data.</text>
</comment>
<reference evidence="2 3" key="1">
    <citation type="journal article" date="2018" name="Mol. Plant">
        <title>The genome of Artemisia annua provides insight into the evolution of Asteraceae family and artemisinin biosynthesis.</title>
        <authorList>
            <person name="Shen Q."/>
            <person name="Zhang L."/>
            <person name="Liao Z."/>
            <person name="Wang S."/>
            <person name="Yan T."/>
            <person name="Shi P."/>
            <person name="Liu M."/>
            <person name="Fu X."/>
            <person name="Pan Q."/>
            <person name="Wang Y."/>
            <person name="Lv Z."/>
            <person name="Lu X."/>
            <person name="Zhang F."/>
            <person name="Jiang W."/>
            <person name="Ma Y."/>
            <person name="Chen M."/>
            <person name="Hao X."/>
            <person name="Li L."/>
            <person name="Tang Y."/>
            <person name="Lv G."/>
            <person name="Zhou Y."/>
            <person name="Sun X."/>
            <person name="Brodelius P.E."/>
            <person name="Rose J.K.C."/>
            <person name="Tang K."/>
        </authorList>
    </citation>
    <scope>NUCLEOTIDE SEQUENCE [LARGE SCALE GENOMIC DNA]</scope>
    <source>
        <strain evidence="3">cv. Huhao1</strain>
        <tissue evidence="2">Leaf</tissue>
    </source>
</reference>
<accession>A0A2U1QMJ1</accession>
<feature type="compositionally biased region" description="Acidic residues" evidence="1">
    <location>
        <begin position="304"/>
        <end position="317"/>
    </location>
</feature>
<feature type="compositionally biased region" description="Polar residues" evidence="1">
    <location>
        <begin position="519"/>
        <end position="529"/>
    </location>
</feature>
<dbReference type="AlphaFoldDB" id="A0A2U1QMJ1"/>
<gene>
    <name evidence="2" type="ORF">CTI12_AA010950</name>
</gene>
<evidence type="ECO:0000256" key="1">
    <source>
        <dbReference type="SAM" id="MobiDB-lite"/>
    </source>
</evidence>
<feature type="compositionally biased region" description="Basic and acidic residues" evidence="1">
    <location>
        <begin position="318"/>
        <end position="333"/>
    </location>
</feature>
<feature type="compositionally biased region" description="Polar residues" evidence="1">
    <location>
        <begin position="337"/>
        <end position="360"/>
    </location>
</feature>
<protein>
    <submittedName>
        <fullName evidence="2">Uncharacterized protein</fullName>
    </submittedName>
</protein>
<sequence>MLSSQQTVMPHDELLPRDQFLPIKRTNHIFCPDSTSTSAPVMVDILRGHPIFKALTISEDVPEIYVQQFWNTLTYNTTVTPHKFEGMIENFHVAFTLKQFREMFDLKKKNDFTGKDEFDDFTTEEALCVDIVRLGYGAPLPKASAFRRKYLSQLWATLFSIINRCLTSKSTGMDQCSISVLRIFQGIAFNKNYDYAGLFWNDLIEVVKDKNLPSKARKFVPFIRFLKIVIFSIMRDHKEIPRRPNDPSIADFQMKYLRRDCGDSNVQEMRIPDELLAYADQTTHSVIEYRNSLRPNLQPKPEEGSNDDDHEGGDENEERFSVESEKGSKEKGGHLHSSPTTLSAQSSMEPSKTMSTTLESNESLREFAGTSAVVPNVGILRRSESTVLVTEPLSEPGVNDSLEFVSREYLDGALKAVQESFAKQLGDMQQLLGKLVATEETILPPPPPPQPQQQDLSVDELKQLLLAKLLSQSEDESANADFITILRKQCEVSQNIATKEDATNSKKSLNDTLEKLSTRVATPKQSYRSQAHGLKRRHDDHDHDHHEGEKRKRLNATVVSGDHCFGDAFAG</sequence>
<keyword evidence="3" id="KW-1185">Reference proteome</keyword>
<dbReference type="OrthoDB" id="1838278at2759"/>
<feature type="region of interest" description="Disordered" evidence="1">
    <location>
        <begin position="516"/>
        <end position="553"/>
    </location>
</feature>
<name>A0A2U1QMJ1_ARTAN</name>
<dbReference type="Proteomes" id="UP000245207">
    <property type="component" value="Unassembled WGS sequence"/>
</dbReference>
<evidence type="ECO:0000313" key="3">
    <source>
        <dbReference type="Proteomes" id="UP000245207"/>
    </source>
</evidence>